<comment type="subcellular location">
    <subcellularLocation>
        <location evidence="2">Nucleus</location>
    </subcellularLocation>
</comment>
<dbReference type="PANTHER" id="PTHR22930:SF85">
    <property type="entry name" value="GH03217P-RELATED"/>
    <property type="match status" value="1"/>
</dbReference>
<dbReference type="AlphaFoldDB" id="A0A3N4HHV4"/>
<evidence type="ECO:0000256" key="4">
    <source>
        <dbReference type="ARBA" id="ARBA00022722"/>
    </source>
</evidence>
<proteinExistence type="inferred from homology"/>
<keyword evidence="7" id="KW-0539">Nucleus</keyword>
<dbReference type="GO" id="GO:0005634">
    <property type="term" value="C:nucleus"/>
    <property type="evidence" value="ECO:0007669"/>
    <property type="project" value="UniProtKB-SubCell"/>
</dbReference>
<keyword evidence="6" id="KW-0378">Hydrolase</keyword>
<sequence length="339" mass="39329">YEEDMEDYEMLLSLYLQAKQQRYFAERIKGQRPIPLPLWFEHLCGEKPRTFRLLMRMSLPSFNALVRLVENHPIFHNASHCPQAPVAHQMAVFFYRLGMANAGSSLGHTRYSLGLGEGTVHEYTQRALIAINSLKTEWIKWPTQEARNEHKVRVSRATGGVFEDCVGFIDGTYVQLTYAPESEYYFYFNRKHTYALNAMAVCDDQHRILYLRCGDTSAVHDSLVFERSVLGQETETFFNDGEYLIGDSAYTVTARMITPFKKPRALQRSCRRFNYALSSVRIAIEHTFGMIKARFPALTCIPVRIHDQDSHELVVLWFQAGCILHNFLVTRKDDMDWED</sequence>
<evidence type="ECO:0000313" key="9">
    <source>
        <dbReference type="EMBL" id="RPA72596.1"/>
    </source>
</evidence>
<dbReference type="GO" id="GO:0004518">
    <property type="term" value="F:nuclease activity"/>
    <property type="evidence" value="ECO:0007669"/>
    <property type="project" value="UniProtKB-KW"/>
</dbReference>
<dbReference type="OrthoDB" id="5421918at2759"/>
<feature type="domain" description="DDE Tnp4" evidence="8">
    <location>
        <begin position="169"/>
        <end position="326"/>
    </location>
</feature>
<evidence type="ECO:0000259" key="8">
    <source>
        <dbReference type="Pfam" id="PF13359"/>
    </source>
</evidence>
<evidence type="ECO:0000256" key="6">
    <source>
        <dbReference type="ARBA" id="ARBA00022801"/>
    </source>
</evidence>
<evidence type="ECO:0000256" key="2">
    <source>
        <dbReference type="ARBA" id="ARBA00004123"/>
    </source>
</evidence>
<name>A0A3N4HHV4_ASCIM</name>
<evidence type="ECO:0000313" key="10">
    <source>
        <dbReference type="Proteomes" id="UP000275078"/>
    </source>
</evidence>
<feature type="non-terminal residue" evidence="9">
    <location>
        <position position="339"/>
    </location>
</feature>
<keyword evidence="5" id="KW-0479">Metal-binding</keyword>
<feature type="non-terminal residue" evidence="9">
    <location>
        <position position="1"/>
    </location>
</feature>
<dbReference type="STRING" id="1160509.A0A3N4HHV4"/>
<keyword evidence="4" id="KW-0540">Nuclease</keyword>
<evidence type="ECO:0000256" key="1">
    <source>
        <dbReference type="ARBA" id="ARBA00001968"/>
    </source>
</evidence>
<accession>A0A3N4HHV4</accession>
<reference evidence="9 10" key="1">
    <citation type="journal article" date="2018" name="Nat. Ecol. Evol.">
        <title>Pezizomycetes genomes reveal the molecular basis of ectomycorrhizal truffle lifestyle.</title>
        <authorList>
            <person name="Murat C."/>
            <person name="Payen T."/>
            <person name="Noel B."/>
            <person name="Kuo A."/>
            <person name="Morin E."/>
            <person name="Chen J."/>
            <person name="Kohler A."/>
            <person name="Krizsan K."/>
            <person name="Balestrini R."/>
            <person name="Da Silva C."/>
            <person name="Montanini B."/>
            <person name="Hainaut M."/>
            <person name="Levati E."/>
            <person name="Barry K.W."/>
            <person name="Belfiori B."/>
            <person name="Cichocki N."/>
            <person name="Clum A."/>
            <person name="Dockter R.B."/>
            <person name="Fauchery L."/>
            <person name="Guy J."/>
            <person name="Iotti M."/>
            <person name="Le Tacon F."/>
            <person name="Lindquist E.A."/>
            <person name="Lipzen A."/>
            <person name="Malagnac F."/>
            <person name="Mello A."/>
            <person name="Molinier V."/>
            <person name="Miyauchi S."/>
            <person name="Poulain J."/>
            <person name="Riccioni C."/>
            <person name="Rubini A."/>
            <person name="Sitrit Y."/>
            <person name="Splivallo R."/>
            <person name="Traeger S."/>
            <person name="Wang M."/>
            <person name="Zifcakova L."/>
            <person name="Wipf D."/>
            <person name="Zambonelli A."/>
            <person name="Paolocci F."/>
            <person name="Nowrousian M."/>
            <person name="Ottonello S."/>
            <person name="Baldrian P."/>
            <person name="Spatafora J.W."/>
            <person name="Henrissat B."/>
            <person name="Nagy L.G."/>
            <person name="Aury J.M."/>
            <person name="Wincker P."/>
            <person name="Grigoriev I.V."/>
            <person name="Bonfante P."/>
            <person name="Martin F.M."/>
        </authorList>
    </citation>
    <scope>NUCLEOTIDE SEQUENCE [LARGE SCALE GENOMIC DNA]</scope>
    <source>
        <strain evidence="9 10">RN42</strain>
    </source>
</reference>
<dbReference type="GO" id="GO:0016787">
    <property type="term" value="F:hydrolase activity"/>
    <property type="evidence" value="ECO:0007669"/>
    <property type="project" value="UniProtKB-KW"/>
</dbReference>
<dbReference type="InterPro" id="IPR045249">
    <property type="entry name" value="HARBI1-like"/>
</dbReference>
<comment type="cofactor">
    <cofactor evidence="1">
        <name>a divalent metal cation</name>
        <dbReference type="ChEBI" id="CHEBI:60240"/>
    </cofactor>
</comment>
<dbReference type="EMBL" id="ML119855">
    <property type="protein sequence ID" value="RPA72596.1"/>
    <property type="molecule type" value="Genomic_DNA"/>
</dbReference>
<dbReference type="GO" id="GO:0046872">
    <property type="term" value="F:metal ion binding"/>
    <property type="evidence" value="ECO:0007669"/>
    <property type="project" value="UniProtKB-KW"/>
</dbReference>
<protein>
    <recommendedName>
        <fullName evidence="8">DDE Tnp4 domain-containing protein</fullName>
    </recommendedName>
</protein>
<organism evidence="9 10">
    <name type="scientific">Ascobolus immersus RN42</name>
    <dbReference type="NCBI Taxonomy" id="1160509"/>
    <lineage>
        <taxon>Eukaryota</taxon>
        <taxon>Fungi</taxon>
        <taxon>Dikarya</taxon>
        <taxon>Ascomycota</taxon>
        <taxon>Pezizomycotina</taxon>
        <taxon>Pezizomycetes</taxon>
        <taxon>Pezizales</taxon>
        <taxon>Ascobolaceae</taxon>
        <taxon>Ascobolus</taxon>
    </lineage>
</organism>
<dbReference type="Proteomes" id="UP000275078">
    <property type="component" value="Unassembled WGS sequence"/>
</dbReference>
<dbReference type="PANTHER" id="PTHR22930">
    <property type="match status" value="1"/>
</dbReference>
<keyword evidence="10" id="KW-1185">Reference proteome</keyword>
<evidence type="ECO:0000256" key="7">
    <source>
        <dbReference type="ARBA" id="ARBA00023242"/>
    </source>
</evidence>
<evidence type="ECO:0000256" key="5">
    <source>
        <dbReference type="ARBA" id="ARBA00022723"/>
    </source>
</evidence>
<dbReference type="InterPro" id="IPR027806">
    <property type="entry name" value="HARBI1_dom"/>
</dbReference>
<comment type="similarity">
    <text evidence="3">Belongs to the HARBI1 family.</text>
</comment>
<dbReference type="Pfam" id="PF13359">
    <property type="entry name" value="DDE_Tnp_4"/>
    <property type="match status" value="1"/>
</dbReference>
<gene>
    <name evidence="9" type="ORF">BJ508DRAFT_200353</name>
</gene>
<evidence type="ECO:0000256" key="3">
    <source>
        <dbReference type="ARBA" id="ARBA00006958"/>
    </source>
</evidence>